<evidence type="ECO:0000313" key="1">
    <source>
        <dbReference type="EMBL" id="KKN18891.1"/>
    </source>
</evidence>
<comment type="caution">
    <text evidence="1">The sequence shown here is derived from an EMBL/GenBank/DDBJ whole genome shotgun (WGS) entry which is preliminary data.</text>
</comment>
<proteinExistence type="predicted"/>
<dbReference type="EMBL" id="LAZR01003385">
    <property type="protein sequence ID" value="KKN18891.1"/>
    <property type="molecule type" value="Genomic_DNA"/>
</dbReference>
<organism evidence="1">
    <name type="scientific">marine sediment metagenome</name>
    <dbReference type="NCBI Taxonomy" id="412755"/>
    <lineage>
        <taxon>unclassified sequences</taxon>
        <taxon>metagenomes</taxon>
        <taxon>ecological metagenomes</taxon>
    </lineage>
</organism>
<dbReference type="AlphaFoldDB" id="A0A0F9R0Q3"/>
<protein>
    <submittedName>
        <fullName evidence="1">Uncharacterized protein</fullName>
    </submittedName>
</protein>
<reference evidence="1" key="1">
    <citation type="journal article" date="2015" name="Nature">
        <title>Complex archaea that bridge the gap between prokaryotes and eukaryotes.</title>
        <authorList>
            <person name="Spang A."/>
            <person name="Saw J.H."/>
            <person name="Jorgensen S.L."/>
            <person name="Zaremba-Niedzwiedzka K."/>
            <person name="Martijn J."/>
            <person name="Lind A.E."/>
            <person name="van Eijk R."/>
            <person name="Schleper C."/>
            <person name="Guy L."/>
            <person name="Ettema T.J."/>
        </authorList>
    </citation>
    <scope>NUCLEOTIDE SEQUENCE</scope>
</reference>
<sequence length="73" mass="8786">MAIKLPDGRYKCSFCLKIYKKPLLADKCREGHDIVYIQLLRSDLNRLLQFIYLKDDELLTETLMTTLRKYKRM</sequence>
<accession>A0A0F9R0Q3</accession>
<name>A0A0F9R0Q3_9ZZZZ</name>
<gene>
    <name evidence="1" type="ORF">LCGC14_0951110</name>
</gene>